<dbReference type="AlphaFoldDB" id="A0A1F8CV91"/>
<feature type="domain" description="Methyltransferase type 11" evidence="1">
    <location>
        <begin position="42"/>
        <end position="138"/>
    </location>
</feature>
<protein>
    <recommendedName>
        <fullName evidence="1">Methyltransferase type 11 domain-containing protein</fullName>
    </recommendedName>
</protein>
<dbReference type="Pfam" id="PF08241">
    <property type="entry name" value="Methyltransf_11"/>
    <property type="match status" value="1"/>
</dbReference>
<dbReference type="GO" id="GO:0008757">
    <property type="term" value="F:S-adenosylmethionine-dependent methyltransferase activity"/>
    <property type="evidence" value="ECO:0007669"/>
    <property type="project" value="InterPro"/>
</dbReference>
<evidence type="ECO:0000313" key="2">
    <source>
        <dbReference type="EMBL" id="OGM80181.1"/>
    </source>
</evidence>
<dbReference type="CDD" id="cd02440">
    <property type="entry name" value="AdoMet_MTases"/>
    <property type="match status" value="1"/>
</dbReference>
<sequence length="251" mass="29328">MAAAYDKFDYPLYWKNRSYEHESEVLVLKEFLSRIPVIDKIIDIGCGFGRLTPSYIHRGKKILLTDASASLLALAREKYQSYRKVNCLQTKIEHLPKKLHSRKFSLALMIRVMHHIEDPDQAIKNIGLILEPRGYLILEFANKLHSKAVFKNICRGNLTFPYDIFPSDKRSLKNIKDQSIPFLNFHPGKIIEILKNNNFEILELRSVSNVRNNFLKENLPIEFLLWIEKIFQRPLAKIFFGPSIFVLARKI</sequence>
<gene>
    <name evidence="2" type="ORF">A2382_00130</name>
</gene>
<dbReference type="InterPro" id="IPR029063">
    <property type="entry name" value="SAM-dependent_MTases_sf"/>
</dbReference>
<comment type="caution">
    <text evidence="2">The sequence shown here is derived from an EMBL/GenBank/DDBJ whole genome shotgun (WGS) entry which is preliminary data.</text>
</comment>
<dbReference type="STRING" id="1802538.A2382_00130"/>
<evidence type="ECO:0000259" key="1">
    <source>
        <dbReference type="Pfam" id="PF08241"/>
    </source>
</evidence>
<evidence type="ECO:0000313" key="3">
    <source>
        <dbReference type="Proteomes" id="UP000178999"/>
    </source>
</evidence>
<dbReference type="Gene3D" id="3.40.50.150">
    <property type="entry name" value="Vaccinia Virus protein VP39"/>
    <property type="match status" value="1"/>
</dbReference>
<organism evidence="2 3">
    <name type="scientific">Candidatus Woesebacteria bacterium RIFOXYB1_FULL_38_16</name>
    <dbReference type="NCBI Taxonomy" id="1802538"/>
    <lineage>
        <taxon>Bacteria</taxon>
        <taxon>Candidatus Woeseibacteriota</taxon>
    </lineage>
</organism>
<dbReference type="EMBL" id="MGHY01000003">
    <property type="protein sequence ID" value="OGM80181.1"/>
    <property type="molecule type" value="Genomic_DNA"/>
</dbReference>
<proteinExistence type="predicted"/>
<dbReference type="PANTHER" id="PTHR43861">
    <property type="entry name" value="TRANS-ACONITATE 2-METHYLTRANSFERASE-RELATED"/>
    <property type="match status" value="1"/>
</dbReference>
<dbReference type="Proteomes" id="UP000178999">
    <property type="component" value="Unassembled WGS sequence"/>
</dbReference>
<accession>A0A1F8CV91</accession>
<reference evidence="2 3" key="1">
    <citation type="journal article" date="2016" name="Nat. Commun.">
        <title>Thousands of microbial genomes shed light on interconnected biogeochemical processes in an aquifer system.</title>
        <authorList>
            <person name="Anantharaman K."/>
            <person name="Brown C.T."/>
            <person name="Hug L.A."/>
            <person name="Sharon I."/>
            <person name="Castelle C.J."/>
            <person name="Probst A.J."/>
            <person name="Thomas B.C."/>
            <person name="Singh A."/>
            <person name="Wilkins M.J."/>
            <person name="Karaoz U."/>
            <person name="Brodie E.L."/>
            <person name="Williams K.H."/>
            <person name="Hubbard S.S."/>
            <person name="Banfield J.F."/>
        </authorList>
    </citation>
    <scope>NUCLEOTIDE SEQUENCE [LARGE SCALE GENOMIC DNA]</scope>
</reference>
<dbReference type="SUPFAM" id="SSF53335">
    <property type="entry name" value="S-adenosyl-L-methionine-dependent methyltransferases"/>
    <property type="match status" value="1"/>
</dbReference>
<dbReference type="InterPro" id="IPR013216">
    <property type="entry name" value="Methyltransf_11"/>
</dbReference>
<name>A0A1F8CV91_9BACT</name>